<evidence type="ECO:0000256" key="1">
    <source>
        <dbReference type="ARBA" id="ARBA00000024"/>
    </source>
</evidence>
<evidence type="ECO:0000256" key="6">
    <source>
        <dbReference type="ARBA" id="ARBA00008299"/>
    </source>
</evidence>
<comment type="catalytic activity">
    <reaction evidence="2">
        <text>1-(5-phospho-beta-D-ribosyl)-ATP + H2O = 1-(5-phospho-beta-D-ribosyl)-5'-AMP + diphosphate + H(+)</text>
        <dbReference type="Rhea" id="RHEA:22828"/>
        <dbReference type="ChEBI" id="CHEBI:15377"/>
        <dbReference type="ChEBI" id="CHEBI:15378"/>
        <dbReference type="ChEBI" id="CHEBI:33019"/>
        <dbReference type="ChEBI" id="CHEBI:59457"/>
        <dbReference type="ChEBI" id="CHEBI:73183"/>
        <dbReference type="EC" id="3.6.1.31"/>
    </reaction>
</comment>
<name>A0A1G1Y5S3_9BACT</name>
<dbReference type="GO" id="GO:0000105">
    <property type="term" value="P:L-histidine biosynthetic process"/>
    <property type="evidence" value="ECO:0007669"/>
    <property type="project" value="UniProtKB-UniPathway"/>
</dbReference>
<dbReference type="Gene3D" id="3.10.20.810">
    <property type="entry name" value="Phosphoribosyl-AMP cyclohydrolase"/>
    <property type="match status" value="1"/>
</dbReference>
<dbReference type="Proteomes" id="UP000178385">
    <property type="component" value="Unassembled WGS sequence"/>
</dbReference>
<evidence type="ECO:0000256" key="10">
    <source>
        <dbReference type="ARBA" id="ARBA00022490"/>
    </source>
</evidence>
<keyword evidence="13" id="KW-0368">Histidine biosynthesis</keyword>
<reference evidence="15 16" key="1">
    <citation type="journal article" date="2016" name="Nat. Commun.">
        <title>Thousands of microbial genomes shed light on interconnected biogeochemical processes in an aquifer system.</title>
        <authorList>
            <person name="Anantharaman K."/>
            <person name="Brown C.T."/>
            <person name="Hug L.A."/>
            <person name="Sharon I."/>
            <person name="Castelle C.J."/>
            <person name="Probst A.J."/>
            <person name="Thomas B.C."/>
            <person name="Singh A."/>
            <person name="Wilkins M.J."/>
            <person name="Karaoz U."/>
            <person name="Brodie E.L."/>
            <person name="Williams K.H."/>
            <person name="Hubbard S.S."/>
            <person name="Banfield J.F."/>
        </authorList>
    </citation>
    <scope>NUCLEOTIDE SEQUENCE [LARGE SCALE GENOMIC DNA]</scope>
</reference>
<dbReference type="Pfam" id="PF01502">
    <property type="entry name" value="PRA-CH"/>
    <property type="match status" value="1"/>
</dbReference>
<comment type="catalytic activity">
    <reaction evidence="1">
        <text>1-(5-phospho-beta-D-ribosyl)-5'-AMP + H2O = 1-(5-phospho-beta-D-ribosyl)-5-[(5-phospho-beta-D-ribosylamino)methylideneamino]imidazole-4-carboxamide</text>
        <dbReference type="Rhea" id="RHEA:20049"/>
        <dbReference type="ChEBI" id="CHEBI:15377"/>
        <dbReference type="ChEBI" id="CHEBI:58435"/>
        <dbReference type="ChEBI" id="CHEBI:59457"/>
        <dbReference type="EC" id="3.5.4.19"/>
    </reaction>
</comment>
<dbReference type="EC" id="3.6.1.31" evidence="7"/>
<evidence type="ECO:0000256" key="11">
    <source>
        <dbReference type="ARBA" id="ARBA00022605"/>
    </source>
</evidence>
<dbReference type="GO" id="GO:0004635">
    <property type="term" value="F:phosphoribosyl-AMP cyclohydrolase activity"/>
    <property type="evidence" value="ECO:0007669"/>
    <property type="project" value="UniProtKB-EC"/>
</dbReference>
<dbReference type="EMBL" id="MHIG01000012">
    <property type="protein sequence ID" value="OGY47601.1"/>
    <property type="molecule type" value="Genomic_DNA"/>
</dbReference>
<organism evidence="15 16">
    <name type="scientific">Candidatus Buchananbacteria bacterium RIFCSPHIGHO2_01_FULL_47_11b</name>
    <dbReference type="NCBI Taxonomy" id="1797537"/>
    <lineage>
        <taxon>Bacteria</taxon>
        <taxon>Candidatus Buchananiibacteriota</taxon>
    </lineage>
</organism>
<evidence type="ECO:0000313" key="16">
    <source>
        <dbReference type="Proteomes" id="UP000178385"/>
    </source>
</evidence>
<evidence type="ECO:0000256" key="12">
    <source>
        <dbReference type="ARBA" id="ARBA00022801"/>
    </source>
</evidence>
<dbReference type="InterPro" id="IPR038019">
    <property type="entry name" value="PRib_AMP_CycHydrolase_sf"/>
</dbReference>
<comment type="pathway">
    <text evidence="4">Amino-acid biosynthesis; L-histidine biosynthesis; L-histidine from 5-phospho-alpha-D-ribose 1-diphosphate: step 2/9.</text>
</comment>
<comment type="similarity">
    <text evidence="5">In the C-terminal section; belongs to the PRA-PH family.</text>
</comment>
<evidence type="ECO:0000256" key="4">
    <source>
        <dbReference type="ARBA" id="ARBA00005204"/>
    </source>
</evidence>
<keyword evidence="10" id="KW-0963">Cytoplasm</keyword>
<keyword evidence="11" id="KW-0028">Amino-acid biosynthesis</keyword>
<dbReference type="SUPFAM" id="SSF141734">
    <property type="entry name" value="HisI-like"/>
    <property type="match status" value="1"/>
</dbReference>
<evidence type="ECO:0000313" key="15">
    <source>
        <dbReference type="EMBL" id="OGY47601.1"/>
    </source>
</evidence>
<dbReference type="EC" id="3.5.4.19" evidence="8"/>
<dbReference type="UniPathway" id="UPA00031">
    <property type="reaction ID" value="UER00008"/>
</dbReference>
<sequence>MQKIEGFPDFEKRSGLLVAIIQDVATKEVLMHGSMNRAALWLTLHTKTVWLWSTSRQEMWHKGATSDSVMEVVWIKHDCDGDAILVGVKVAGTGHACHKNRVSCFDNVVECDKVPDRLIFDDIDFTPKGGASHV</sequence>
<comment type="caution">
    <text evidence="15">The sequence shown here is derived from an EMBL/GenBank/DDBJ whole genome shotgun (WGS) entry which is preliminary data.</text>
</comment>
<dbReference type="AlphaFoldDB" id="A0A1G1Y5S3"/>
<protein>
    <recommendedName>
        <fullName evidence="9">Histidine biosynthesis bifunctional protein HisIE</fullName>
        <ecNumber evidence="8">3.5.4.19</ecNumber>
        <ecNumber evidence="7">3.6.1.31</ecNumber>
    </recommendedName>
</protein>
<feature type="domain" description="Phosphoribosyl-AMP cyclohydrolase" evidence="14">
    <location>
        <begin position="31"/>
        <end position="105"/>
    </location>
</feature>
<dbReference type="GO" id="GO:0004636">
    <property type="term" value="F:phosphoribosyl-ATP diphosphatase activity"/>
    <property type="evidence" value="ECO:0007669"/>
    <property type="project" value="UniProtKB-EC"/>
</dbReference>
<evidence type="ECO:0000259" key="14">
    <source>
        <dbReference type="Pfam" id="PF01502"/>
    </source>
</evidence>
<evidence type="ECO:0000256" key="5">
    <source>
        <dbReference type="ARBA" id="ARBA00007731"/>
    </source>
</evidence>
<evidence type="ECO:0000256" key="9">
    <source>
        <dbReference type="ARBA" id="ARBA00017720"/>
    </source>
</evidence>
<evidence type="ECO:0000256" key="2">
    <source>
        <dbReference type="ARBA" id="ARBA00001460"/>
    </source>
</evidence>
<dbReference type="InterPro" id="IPR002496">
    <property type="entry name" value="PRib_AMP_CycHydrolase_dom"/>
</dbReference>
<keyword evidence="12" id="KW-0378">Hydrolase</keyword>
<proteinExistence type="inferred from homology"/>
<comment type="similarity">
    <text evidence="6">In the N-terminal section; belongs to the PRA-CH family.</text>
</comment>
<evidence type="ECO:0000256" key="7">
    <source>
        <dbReference type="ARBA" id="ARBA00012414"/>
    </source>
</evidence>
<gene>
    <name evidence="15" type="ORF">A2840_00230</name>
</gene>
<dbReference type="FunFam" id="3.10.20.810:FF:000001">
    <property type="entry name" value="Histidine biosynthesis bifunctional protein HisIE"/>
    <property type="match status" value="1"/>
</dbReference>
<evidence type="ECO:0000256" key="13">
    <source>
        <dbReference type="ARBA" id="ARBA00023102"/>
    </source>
</evidence>
<comment type="pathway">
    <text evidence="3">Amino-acid biosynthesis; L-histidine biosynthesis; L-histidine from 5-phospho-alpha-D-ribose 1-diphosphate: step 3/9.</text>
</comment>
<dbReference type="PANTHER" id="PTHR42945">
    <property type="entry name" value="HISTIDINE BIOSYNTHESIS BIFUNCTIONAL PROTEIN"/>
    <property type="match status" value="1"/>
</dbReference>
<evidence type="ECO:0000256" key="8">
    <source>
        <dbReference type="ARBA" id="ARBA00012721"/>
    </source>
</evidence>
<evidence type="ECO:0000256" key="3">
    <source>
        <dbReference type="ARBA" id="ARBA00005169"/>
    </source>
</evidence>
<dbReference type="PANTHER" id="PTHR42945:SF9">
    <property type="entry name" value="HISTIDINE BIOSYNTHESIS BIFUNCTIONAL PROTEIN HISIE"/>
    <property type="match status" value="1"/>
</dbReference>
<accession>A0A1G1Y5S3</accession>